<feature type="compositionally biased region" description="Polar residues" evidence="5">
    <location>
        <begin position="77"/>
        <end position="86"/>
    </location>
</feature>
<feature type="domain" description="RING-type" evidence="6">
    <location>
        <begin position="48"/>
        <end position="136"/>
    </location>
</feature>
<dbReference type="OrthoDB" id="8062037at2759"/>
<feature type="region of interest" description="Disordered" evidence="5">
    <location>
        <begin position="341"/>
        <end position="383"/>
    </location>
</feature>
<dbReference type="PROSITE" id="PS50089">
    <property type="entry name" value="ZF_RING_2"/>
    <property type="match status" value="1"/>
</dbReference>
<dbReference type="SMART" id="SM00184">
    <property type="entry name" value="RING"/>
    <property type="match status" value="2"/>
</dbReference>
<proteinExistence type="predicted"/>
<keyword evidence="3" id="KW-0862">Zinc</keyword>
<protein>
    <recommendedName>
        <fullName evidence="6">RING-type domain-containing protein</fullName>
    </recommendedName>
</protein>
<keyword evidence="2 4" id="KW-0863">Zinc-finger</keyword>
<feature type="region of interest" description="Disordered" evidence="5">
    <location>
        <begin position="189"/>
        <end position="220"/>
    </location>
</feature>
<dbReference type="GeneID" id="63689115"/>
<sequence length="493" mass="52144">MNNGMPNFFAPVPPDWGRARILLEALAVVGPGLLRRLDRVEEGGGGKCAVCWAYLRDKPDVDDEESGVSGTAPRVDGQQQSSTGATGTAGRPHQAERHPPFPIDEATVLSLPCTHTLHAACIYPWLGNHTTCPVCRFDLDPDSLTLRRNRPRTDTPVPNPTNGTDAPGLPGFMFDTMLENLFGAGLVAHPDQTLDNNSAPAEEDAQNSAEPGETRTTRSTHQIMPGMWLTVESVQHVMPVGAMGAIHTNSGNPVEHRAAQPESEPRTLPATNIPVTHPPVQPSPAVHVHAAGPRMPIPPAMVPFLRNLLGPEQGEIPGPDGPPIARIGGAASPAGHSIIIAGPGIPDPAVQAPPSTSAAASTPTSRASTPSRPRKRKYTAPSGAQTLRERIEAMEEKAGLRCSAPSCAYGPTDEDELNFLTMVQPAKHGISNDNCNHHFHATCLVTACRVQGHEGISSGEGKVAVTCPICRGEHGAGWIDEAVWEEGEVEGDV</sequence>
<keyword evidence="8" id="KW-1185">Reference proteome</keyword>
<dbReference type="SUPFAM" id="SSF57850">
    <property type="entry name" value="RING/U-box"/>
    <property type="match status" value="2"/>
</dbReference>
<dbReference type="GO" id="GO:0061630">
    <property type="term" value="F:ubiquitin protein ligase activity"/>
    <property type="evidence" value="ECO:0007669"/>
    <property type="project" value="TreeGrafter"/>
</dbReference>
<dbReference type="GO" id="GO:0005737">
    <property type="term" value="C:cytoplasm"/>
    <property type="evidence" value="ECO:0007669"/>
    <property type="project" value="TreeGrafter"/>
</dbReference>
<dbReference type="EMBL" id="JH795877">
    <property type="protein sequence ID" value="EJT97468.1"/>
    <property type="molecule type" value="Genomic_DNA"/>
</dbReference>
<evidence type="ECO:0000256" key="5">
    <source>
        <dbReference type="SAM" id="MobiDB-lite"/>
    </source>
</evidence>
<feature type="compositionally biased region" description="Basic and acidic residues" evidence="5">
    <location>
        <begin position="254"/>
        <end position="265"/>
    </location>
</feature>
<dbReference type="Gene3D" id="3.30.40.10">
    <property type="entry name" value="Zinc/RING finger domain, C3HC4 (zinc finger)"/>
    <property type="match status" value="1"/>
</dbReference>
<evidence type="ECO:0000259" key="6">
    <source>
        <dbReference type="PROSITE" id="PS50089"/>
    </source>
</evidence>
<dbReference type="InterPro" id="IPR001841">
    <property type="entry name" value="Znf_RING"/>
</dbReference>
<dbReference type="AlphaFoldDB" id="M5FQ15"/>
<dbReference type="OMA" id="WIDEAVW"/>
<dbReference type="InterPro" id="IPR013083">
    <property type="entry name" value="Znf_RING/FYVE/PHD"/>
</dbReference>
<reference evidence="7 8" key="1">
    <citation type="journal article" date="2012" name="Science">
        <title>The Paleozoic origin of enzymatic lignin decomposition reconstructed from 31 fungal genomes.</title>
        <authorList>
            <person name="Floudas D."/>
            <person name="Binder M."/>
            <person name="Riley R."/>
            <person name="Barry K."/>
            <person name="Blanchette R.A."/>
            <person name="Henrissat B."/>
            <person name="Martinez A.T."/>
            <person name="Otillar R."/>
            <person name="Spatafora J.W."/>
            <person name="Yadav J.S."/>
            <person name="Aerts A."/>
            <person name="Benoit I."/>
            <person name="Boyd A."/>
            <person name="Carlson A."/>
            <person name="Copeland A."/>
            <person name="Coutinho P.M."/>
            <person name="de Vries R.P."/>
            <person name="Ferreira P."/>
            <person name="Findley K."/>
            <person name="Foster B."/>
            <person name="Gaskell J."/>
            <person name="Glotzer D."/>
            <person name="Gorecki P."/>
            <person name="Heitman J."/>
            <person name="Hesse C."/>
            <person name="Hori C."/>
            <person name="Igarashi K."/>
            <person name="Jurgens J.A."/>
            <person name="Kallen N."/>
            <person name="Kersten P."/>
            <person name="Kohler A."/>
            <person name="Kuees U."/>
            <person name="Kumar T.K.A."/>
            <person name="Kuo A."/>
            <person name="LaButti K."/>
            <person name="Larrondo L.F."/>
            <person name="Lindquist E."/>
            <person name="Ling A."/>
            <person name="Lombard V."/>
            <person name="Lucas S."/>
            <person name="Lundell T."/>
            <person name="Martin R."/>
            <person name="McLaughlin D.J."/>
            <person name="Morgenstern I."/>
            <person name="Morin E."/>
            <person name="Murat C."/>
            <person name="Nagy L.G."/>
            <person name="Nolan M."/>
            <person name="Ohm R.A."/>
            <person name="Patyshakuliyeva A."/>
            <person name="Rokas A."/>
            <person name="Ruiz-Duenas F.J."/>
            <person name="Sabat G."/>
            <person name="Salamov A."/>
            <person name="Samejima M."/>
            <person name="Schmutz J."/>
            <person name="Slot J.C."/>
            <person name="St John F."/>
            <person name="Stenlid J."/>
            <person name="Sun H."/>
            <person name="Sun S."/>
            <person name="Syed K."/>
            <person name="Tsang A."/>
            <person name="Wiebenga A."/>
            <person name="Young D."/>
            <person name="Pisabarro A."/>
            <person name="Eastwood D.C."/>
            <person name="Martin F."/>
            <person name="Cullen D."/>
            <person name="Grigoriev I.V."/>
            <person name="Hibbett D.S."/>
        </authorList>
    </citation>
    <scope>NUCLEOTIDE SEQUENCE [LARGE SCALE GENOMIC DNA]</scope>
    <source>
        <strain evidence="7 8">DJM-731 SS1</strain>
    </source>
</reference>
<evidence type="ECO:0000256" key="3">
    <source>
        <dbReference type="ARBA" id="ARBA00022833"/>
    </source>
</evidence>
<dbReference type="PANTHER" id="PTHR15710:SF243">
    <property type="entry name" value="E3 UBIQUITIN-PROTEIN LIGASE PRAJA-2 ISOFORM X1"/>
    <property type="match status" value="1"/>
</dbReference>
<keyword evidence="1" id="KW-0479">Metal-binding</keyword>
<dbReference type="RefSeq" id="XP_040624366.1">
    <property type="nucleotide sequence ID" value="XM_040774053.1"/>
</dbReference>
<dbReference type="HOGENOM" id="CLU_553232_0_0_1"/>
<accession>M5FQ15</accession>
<organism evidence="7 8">
    <name type="scientific">Dacryopinax primogenitus (strain DJM 731)</name>
    <name type="common">Brown rot fungus</name>
    <dbReference type="NCBI Taxonomy" id="1858805"/>
    <lineage>
        <taxon>Eukaryota</taxon>
        <taxon>Fungi</taxon>
        <taxon>Dikarya</taxon>
        <taxon>Basidiomycota</taxon>
        <taxon>Agaricomycotina</taxon>
        <taxon>Dacrymycetes</taxon>
        <taxon>Dacrymycetales</taxon>
        <taxon>Dacrymycetaceae</taxon>
        <taxon>Dacryopinax</taxon>
    </lineage>
</organism>
<dbReference type="GO" id="GO:0016567">
    <property type="term" value="P:protein ubiquitination"/>
    <property type="evidence" value="ECO:0007669"/>
    <property type="project" value="TreeGrafter"/>
</dbReference>
<gene>
    <name evidence="7" type="ORF">DACRYDRAFT_25193</name>
</gene>
<evidence type="ECO:0000256" key="2">
    <source>
        <dbReference type="ARBA" id="ARBA00022771"/>
    </source>
</evidence>
<dbReference type="PANTHER" id="PTHR15710">
    <property type="entry name" value="E3 UBIQUITIN-PROTEIN LIGASE PRAJA"/>
    <property type="match status" value="1"/>
</dbReference>
<evidence type="ECO:0000313" key="8">
    <source>
        <dbReference type="Proteomes" id="UP000030653"/>
    </source>
</evidence>
<dbReference type="Proteomes" id="UP000030653">
    <property type="component" value="Unassembled WGS sequence"/>
</dbReference>
<feature type="compositionally biased region" description="Low complexity" evidence="5">
    <location>
        <begin position="341"/>
        <end position="371"/>
    </location>
</feature>
<dbReference type="GO" id="GO:0008270">
    <property type="term" value="F:zinc ion binding"/>
    <property type="evidence" value="ECO:0007669"/>
    <property type="project" value="UniProtKB-KW"/>
</dbReference>
<dbReference type="STRING" id="1858805.M5FQ15"/>
<evidence type="ECO:0000256" key="4">
    <source>
        <dbReference type="PROSITE-ProRule" id="PRU00175"/>
    </source>
</evidence>
<dbReference type="Pfam" id="PF13639">
    <property type="entry name" value="zf-RING_2"/>
    <property type="match status" value="1"/>
</dbReference>
<evidence type="ECO:0000313" key="7">
    <source>
        <dbReference type="EMBL" id="EJT97468.1"/>
    </source>
</evidence>
<feature type="region of interest" description="Disordered" evidence="5">
    <location>
        <begin position="60"/>
        <end position="100"/>
    </location>
</feature>
<feature type="region of interest" description="Disordered" evidence="5">
    <location>
        <begin position="249"/>
        <end position="268"/>
    </location>
</feature>
<name>M5FQ15_DACPD</name>
<evidence type="ECO:0000256" key="1">
    <source>
        <dbReference type="ARBA" id="ARBA00022723"/>
    </source>
</evidence>